<evidence type="ECO:0000256" key="4">
    <source>
        <dbReference type="ARBA" id="ARBA00010617"/>
    </source>
</evidence>
<keyword evidence="11 14" id="KW-0503">Monooxygenase</keyword>
<evidence type="ECO:0000256" key="8">
    <source>
        <dbReference type="ARBA" id="ARBA00022989"/>
    </source>
</evidence>
<keyword evidence="8" id="KW-1133">Transmembrane helix</keyword>
<accession>A0A4Y9Z1Q9</accession>
<keyword evidence="7 13" id="KW-0479">Metal-binding</keyword>
<organism evidence="15 16">
    <name type="scientific">Rhodofomes roseus</name>
    <dbReference type="NCBI Taxonomy" id="34475"/>
    <lineage>
        <taxon>Eukaryota</taxon>
        <taxon>Fungi</taxon>
        <taxon>Dikarya</taxon>
        <taxon>Basidiomycota</taxon>
        <taxon>Agaricomycotina</taxon>
        <taxon>Agaricomycetes</taxon>
        <taxon>Polyporales</taxon>
        <taxon>Rhodofomes</taxon>
    </lineage>
</organism>
<evidence type="ECO:0000313" key="15">
    <source>
        <dbReference type="EMBL" id="TFY68452.1"/>
    </source>
</evidence>
<dbReference type="SUPFAM" id="SSF48264">
    <property type="entry name" value="Cytochrome P450"/>
    <property type="match status" value="1"/>
</dbReference>
<dbReference type="GO" id="GO:0016705">
    <property type="term" value="F:oxidoreductase activity, acting on paired donors, with incorporation or reduction of molecular oxygen"/>
    <property type="evidence" value="ECO:0007669"/>
    <property type="project" value="InterPro"/>
</dbReference>
<feature type="binding site" description="axial binding residue" evidence="13">
    <location>
        <position position="126"/>
    </location>
    <ligand>
        <name>heme</name>
        <dbReference type="ChEBI" id="CHEBI:30413"/>
    </ligand>
    <ligandPart>
        <name>Fe</name>
        <dbReference type="ChEBI" id="CHEBI:18248"/>
    </ligandPart>
</feature>
<sequence>MVLHPEVYTKLQNEVDRVVGKDRLPSLEDRPDLTYVDCVLKETYRWNPPLPLGLPHYITEDDTYEGYHLPKDTTVLANLSICREKDMWPGDELDVFRPERFLDLDAEEAKAMDPRQVVFGYGRRLCPGRLFADETLFLVISNMAATLDIRKARDVGGREITPQVSFHPALVRQVASVSE</sequence>
<dbReference type="PROSITE" id="PS00086">
    <property type="entry name" value="CYTOCHROME_P450"/>
    <property type="match status" value="1"/>
</dbReference>
<dbReference type="GO" id="GO:0016020">
    <property type="term" value="C:membrane"/>
    <property type="evidence" value="ECO:0007669"/>
    <property type="project" value="UniProtKB-SubCell"/>
</dbReference>
<evidence type="ECO:0000256" key="5">
    <source>
        <dbReference type="ARBA" id="ARBA00022617"/>
    </source>
</evidence>
<dbReference type="PANTHER" id="PTHR46300">
    <property type="entry name" value="P450, PUTATIVE (EUROFUNG)-RELATED-RELATED"/>
    <property type="match status" value="1"/>
</dbReference>
<evidence type="ECO:0000256" key="12">
    <source>
        <dbReference type="ARBA" id="ARBA00023136"/>
    </source>
</evidence>
<evidence type="ECO:0000256" key="14">
    <source>
        <dbReference type="RuleBase" id="RU000461"/>
    </source>
</evidence>
<evidence type="ECO:0000256" key="2">
    <source>
        <dbReference type="ARBA" id="ARBA00004167"/>
    </source>
</evidence>
<keyword evidence="9 14" id="KW-0560">Oxidoreductase</keyword>
<dbReference type="InterPro" id="IPR001128">
    <property type="entry name" value="Cyt_P450"/>
</dbReference>
<dbReference type="AlphaFoldDB" id="A0A4Y9Z1Q9"/>
<evidence type="ECO:0000256" key="11">
    <source>
        <dbReference type="ARBA" id="ARBA00023033"/>
    </source>
</evidence>
<dbReference type="Pfam" id="PF00067">
    <property type="entry name" value="p450"/>
    <property type="match status" value="1"/>
</dbReference>
<dbReference type="GO" id="GO:0020037">
    <property type="term" value="F:heme binding"/>
    <property type="evidence" value="ECO:0007669"/>
    <property type="project" value="InterPro"/>
</dbReference>
<comment type="subcellular location">
    <subcellularLocation>
        <location evidence="2">Membrane</location>
        <topology evidence="2">Single-pass membrane protein</topology>
    </subcellularLocation>
</comment>
<dbReference type="InterPro" id="IPR017972">
    <property type="entry name" value="Cyt_P450_CS"/>
</dbReference>
<evidence type="ECO:0000256" key="3">
    <source>
        <dbReference type="ARBA" id="ARBA00005179"/>
    </source>
</evidence>
<dbReference type="InterPro" id="IPR036396">
    <property type="entry name" value="Cyt_P450_sf"/>
</dbReference>
<keyword evidence="10 13" id="KW-0408">Iron</keyword>
<evidence type="ECO:0008006" key="17">
    <source>
        <dbReference type="Google" id="ProtNLM"/>
    </source>
</evidence>
<comment type="similarity">
    <text evidence="4 14">Belongs to the cytochrome P450 family.</text>
</comment>
<dbReference type="GO" id="GO:0004497">
    <property type="term" value="F:monooxygenase activity"/>
    <property type="evidence" value="ECO:0007669"/>
    <property type="project" value="UniProtKB-KW"/>
</dbReference>
<evidence type="ECO:0000256" key="9">
    <source>
        <dbReference type="ARBA" id="ARBA00023002"/>
    </source>
</evidence>
<proteinExistence type="inferred from homology"/>
<protein>
    <recommendedName>
        <fullName evidence="17">Cytochrome P450</fullName>
    </recommendedName>
</protein>
<dbReference type="STRING" id="34475.A0A4Y9Z1Q9"/>
<comment type="pathway">
    <text evidence="3">Secondary metabolite biosynthesis.</text>
</comment>
<evidence type="ECO:0000256" key="10">
    <source>
        <dbReference type="ARBA" id="ARBA00023004"/>
    </source>
</evidence>
<evidence type="ECO:0000256" key="7">
    <source>
        <dbReference type="ARBA" id="ARBA00022723"/>
    </source>
</evidence>
<keyword evidence="5 13" id="KW-0349">Heme</keyword>
<keyword evidence="6" id="KW-0812">Transmembrane</keyword>
<evidence type="ECO:0000256" key="6">
    <source>
        <dbReference type="ARBA" id="ARBA00022692"/>
    </source>
</evidence>
<dbReference type="Proteomes" id="UP000298390">
    <property type="component" value="Unassembled WGS sequence"/>
</dbReference>
<dbReference type="EMBL" id="SEKV01000030">
    <property type="protein sequence ID" value="TFY68452.1"/>
    <property type="molecule type" value="Genomic_DNA"/>
</dbReference>
<gene>
    <name evidence="15" type="ORF">EVJ58_g996</name>
</gene>
<dbReference type="PRINTS" id="PR00463">
    <property type="entry name" value="EP450I"/>
</dbReference>
<evidence type="ECO:0000313" key="16">
    <source>
        <dbReference type="Proteomes" id="UP000298390"/>
    </source>
</evidence>
<dbReference type="InterPro" id="IPR002401">
    <property type="entry name" value="Cyt_P450_E_grp-I"/>
</dbReference>
<evidence type="ECO:0000256" key="13">
    <source>
        <dbReference type="PIRSR" id="PIRSR602401-1"/>
    </source>
</evidence>
<name>A0A4Y9Z1Q9_9APHY</name>
<keyword evidence="12" id="KW-0472">Membrane</keyword>
<dbReference type="GO" id="GO:0005506">
    <property type="term" value="F:iron ion binding"/>
    <property type="evidence" value="ECO:0007669"/>
    <property type="project" value="InterPro"/>
</dbReference>
<dbReference type="PANTHER" id="PTHR46300:SF7">
    <property type="entry name" value="P450, PUTATIVE (EUROFUNG)-RELATED"/>
    <property type="match status" value="1"/>
</dbReference>
<dbReference type="Gene3D" id="1.10.630.10">
    <property type="entry name" value="Cytochrome P450"/>
    <property type="match status" value="1"/>
</dbReference>
<comment type="caution">
    <text evidence="15">The sequence shown here is derived from an EMBL/GenBank/DDBJ whole genome shotgun (WGS) entry which is preliminary data.</text>
</comment>
<dbReference type="InterPro" id="IPR050364">
    <property type="entry name" value="Cytochrome_P450_fung"/>
</dbReference>
<evidence type="ECO:0000256" key="1">
    <source>
        <dbReference type="ARBA" id="ARBA00001971"/>
    </source>
</evidence>
<comment type="cofactor">
    <cofactor evidence="1 13">
        <name>heme</name>
        <dbReference type="ChEBI" id="CHEBI:30413"/>
    </cofactor>
</comment>
<reference evidence="15 16" key="1">
    <citation type="submission" date="2019-01" db="EMBL/GenBank/DDBJ databases">
        <title>Genome sequencing of the rare red list fungi Fomitopsis rosea.</title>
        <authorList>
            <person name="Buettner E."/>
            <person name="Kellner H."/>
        </authorList>
    </citation>
    <scope>NUCLEOTIDE SEQUENCE [LARGE SCALE GENOMIC DNA]</scope>
    <source>
        <strain evidence="15 16">DSM 105464</strain>
    </source>
</reference>
<dbReference type="PRINTS" id="PR00385">
    <property type="entry name" value="P450"/>
</dbReference>